<protein>
    <submittedName>
        <fullName evidence="9">Cytochrome P450</fullName>
    </submittedName>
</protein>
<keyword evidence="3 7" id="KW-0349">Heme</keyword>
<evidence type="ECO:0000256" key="7">
    <source>
        <dbReference type="PIRSR" id="PIRSR602403-1"/>
    </source>
</evidence>
<proteinExistence type="inferred from homology"/>
<dbReference type="Proteomes" id="UP001239445">
    <property type="component" value="Unassembled WGS sequence"/>
</dbReference>
<dbReference type="InterPro" id="IPR036396">
    <property type="entry name" value="Cyt_P450_sf"/>
</dbReference>
<accession>A0AAJ0FFS2</accession>
<dbReference type="AlphaFoldDB" id="A0AAJ0FFS2"/>
<dbReference type="Gene3D" id="1.10.630.10">
    <property type="entry name" value="Cytochrome P450"/>
    <property type="match status" value="1"/>
</dbReference>
<keyword evidence="6" id="KW-0560">Oxidoreductase</keyword>
<evidence type="ECO:0000313" key="10">
    <source>
        <dbReference type="Proteomes" id="UP001239445"/>
    </source>
</evidence>
<dbReference type="EMBL" id="MU839827">
    <property type="protein sequence ID" value="KAK1760214.1"/>
    <property type="molecule type" value="Genomic_DNA"/>
</dbReference>
<dbReference type="GO" id="GO:0005506">
    <property type="term" value="F:iron ion binding"/>
    <property type="evidence" value="ECO:0007669"/>
    <property type="project" value="InterPro"/>
</dbReference>
<dbReference type="PANTHER" id="PTHR24305:SF166">
    <property type="entry name" value="CYTOCHROME P450 12A4, MITOCHONDRIAL-RELATED"/>
    <property type="match status" value="1"/>
</dbReference>
<feature type="binding site" description="axial binding residue" evidence="7">
    <location>
        <position position="494"/>
    </location>
    <ligand>
        <name>heme</name>
        <dbReference type="ChEBI" id="CHEBI:30413"/>
    </ligand>
    <ligandPart>
        <name>Fe</name>
        <dbReference type="ChEBI" id="CHEBI:18248"/>
    </ligandPart>
</feature>
<reference evidence="9" key="1">
    <citation type="submission" date="2023-06" db="EMBL/GenBank/DDBJ databases">
        <title>Genome-scale phylogeny and comparative genomics of the fungal order Sordariales.</title>
        <authorList>
            <consortium name="Lawrence Berkeley National Laboratory"/>
            <person name="Hensen N."/>
            <person name="Bonometti L."/>
            <person name="Westerberg I."/>
            <person name="Brannstrom I.O."/>
            <person name="Guillou S."/>
            <person name="Cros-Aarteil S."/>
            <person name="Calhoun S."/>
            <person name="Haridas S."/>
            <person name="Kuo A."/>
            <person name="Mondo S."/>
            <person name="Pangilinan J."/>
            <person name="Riley R."/>
            <person name="Labutti K."/>
            <person name="Andreopoulos B."/>
            <person name="Lipzen A."/>
            <person name="Chen C."/>
            <person name="Yanf M."/>
            <person name="Daum C."/>
            <person name="Ng V."/>
            <person name="Clum A."/>
            <person name="Steindorff A."/>
            <person name="Ohm R."/>
            <person name="Martin F."/>
            <person name="Silar P."/>
            <person name="Natvig D."/>
            <person name="Lalanne C."/>
            <person name="Gautier V."/>
            <person name="Ament-Velasquez S.L."/>
            <person name="Kruys A."/>
            <person name="Hutchinson M.I."/>
            <person name="Powell A.J."/>
            <person name="Barry K."/>
            <person name="Miller A.N."/>
            <person name="Grigoriev I.V."/>
            <person name="Debuchy R."/>
            <person name="Gladieux P."/>
            <person name="Thoren M.H."/>
            <person name="Johannesson H."/>
        </authorList>
    </citation>
    <scope>NUCLEOTIDE SEQUENCE</scope>
    <source>
        <strain evidence="9">PSN4</strain>
    </source>
</reference>
<evidence type="ECO:0000256" key="6">
    <source>
        <dbReference type="ARBA" id="ARBA00023033"/>
    </source>
</evidence>
<comment type="similarity">
    <text evidence="2">Belongs to the cytochrome P450 family.</text>
</comment>
<evidence type="ECO:0000313" key="9">
    <source>
        <dbReference type="EMBL" id="KAK1760214.1"/>
    </source>
</evidence>
<dbReference type="GO" id="GO:0016705">
    <property type="term" value="F:oxidoreductase activity, acting on paired donors, with incorporation or reduction of molecular oxygen"/>
    <property type="evidence" value="ECO:0007669"/>
    <property type="project" value="InterPro"/>
</dbReference>
<evidence type="ECO:0000256" key="4">
    <source>
        <dbReference type="ARBA" id="ARBA00022723"/>
    </source>
</evidence>
<dbReference type="Pfam" id="PF00067">
    <property type="entry name" value="p450"/>
    <property type="match status" value="1"/>
</dbReference>
<sequence>MALITFWRATLASAIEILLAKRLGYLTTLPVPLPLAAAAVLVFCANYAAWLLWITLIVPFCLDPLRKFPAPRVVTLSRLLTRLRNSDTYPPGQFLLEVAERTPNEGIVVLQGQATSLLLTKPGPLADVLVHHPYDFAKFEYVRDFLRPVLGDGLVVVEGERHKFLRRNAQGAFKFGVVRELYGMMWEKAVAFSEVLQRRVVQEEAEEEEAGTRVEMNGWASKVTLDIIGIAAFGRDFQVLTHHDDPLIRNYDELMRPGRAKFFYFIVSAMMPRWVVRWMPWRVARMFEQTTASIKAICGDMVRDKAEAIARAKDDGEHLDILSMLIKTSNFSSSELVDQLLTFLAAGHETTSSVFTWATYLLSTRPVLQQALRSEILTAFPSFPDVPQDVEIASVLEHLPYLNGILSETLRLFPTVPVTVRVAVRDTTLSGYPINKGTEIVLSPWQVNRYTEIWGPDATKFRPERWIVDGKFDPTGGVASNYAHMTFLHGPRACIGQGFARAELRCLLAAFAGRMRWELDMAEGTVVPGGVITIRPVNGLYLRLFDGQKS</sequence>
<dbReference type="PRINTS" id="PR00465">
    <property type="entry name" value="EP450IV"/>
</dbReference>
<keyword evidence="8" id="KW-1133">Transmembrane helix</keyword>
<comment type="cofactor">
    <cofactor evidence="1 7">
        <name>heme</name>
        <dbReference type="ChEBI" id="CHEBI:30413"/>
    </cofactor>
</comment>
<keyword evidence="5 7" id="KW-0408">Iron</keyword>
<dbReference type="InterPro" id="IPR050121">
    <property type="entry name" value="Cytochrome_P450_monoxygenase"/>
</dbReference>
<dbReference type="GO" id="GO:0004497">
    <property type="term" value="F:monooxygenase activity"/>
    <property type="evidence" value="ECO:0007669"/>
    <property type="project" value="UniProtKB-KW"/>
</dbReference>
<dbReference type="InterPro" id="IPR001128">
    <property type="entry name" value="Cyt_P450"/>
</dbReference>
<feature type="transmembrane region" description="Helical" evidence="8">
    <location>
        <begin position="36"/>
        <end position="62"/>
    </location>
</feature>
<keyword evidence="10" id="KW-1185">Reference proteome</keyword>
<keyword evidence="4 7" id="KW-0479">Metal-binding</keyword>
<dbReference type="InterPro" id="IPR002403">
    <property type="entry name" value="Cyt_P450_E_grp-IV"/>
</dbReference>
<dbReference type="PANTHER" id="PTHR24305">
    <property type="entry name" value="CYTOCHROME P450"/>
    <property type="match status" value="1"/>
</dbReference>
<name>A0AAJ0FFS2_9PEZI</name>
<keyword evidence="8" id="KW-0472">Membrane</keyword>
<dbReference type="GO" id="GO:0020037">
    <property type="term" value="F:heme binding"/>
    <property type="evidence" value="ECO:0007669"/>
    <property type="project" value="InterPro"/>
</dbReference>
<dbReference type="PRINTS" id="PR00385">
    <property type="entry name" value="P450"/>
</dbReference>
<organism evidence="9 10">
    <name type="scientific">Echria macrotheca</name>
    <dbReference type="NCBI Taxonomy" id="438768"/>
    <lineage>
        <taxon>Eukaryota</taxon>
        <taxon>Fungi</taxon>
        <taxon>Dikarya</taxon>
        <taxon>Ascomycota</taxon>
        <taxon>Pezizomycotina</taxon>
        <taxon>Sordariomycetes</taxon>
        <taxon>Sordariomycetidae</taxon>
        <taxon>Sordariales</taxon>
        <taxon>Schizotheciaceae</taxon>
        <taxon>Echria</taxon>
    </lineage>
</organism>
<keyword evidence="8" id="KW-0812">Transmembrane</keyword>
<gene>
    <name evidence="9" type="ORF">QBC47DRAFT_312530</name>
</gene>
<evidence type="ECO:0000256" key="3">
    <source>
        <dbReference type="ARBA" id="ARBA00022617"/>
    </source>
</evidence>
<evidence type="ECO:0000256" key="1">
    <source>
        <dbReference type="ARBA" id="ARBA00001971"/>
    </source>
</evidence>
<evidence type="ECO:0000256" key="5">
    <source>
        <dbReference type="ARBA" id="ARBA00023004"/>
    </source>
</evidence>
<keyword evidence="6" id="KW-0503">Monooxygenase</keyword>
<dbReference type="SUPFAM" id="SSF48264">
    <property type="entry name" value="Cytochrome P450"/>
    <property type="match status" value="1"/>
</dbReference>
<dbReference type="FunFam" id="1.10.630.10:FF:000051">
    <property type="entry name" value="Cytochrome P450 monooxygenase (Fum15)"/>
    <property type="match status" value="1"/>
</dbReference>
<evidence type="ECO:0000256" key="2">
    <source>
        <dbReference type="ARBA" id="ARBA00010617"/>
    </source>
</evidence>
<dbReference type="CDD" id="cd11069">
    <property type="entry name" value="CYP_FUM15-like"/>
    <property type="match status" value="1"/>
</dbReference>
<comment type="caution">
    <text evidence="9">The sequence shown here is derived from an EMBL/GenBank/DDBJ whole genome shotgun (WGS) entry which is preliminary data.</text>
</comment>
<evidence type="ECO:0000256" key="8">
    <source>
        <dbReference type="SAM" id="Phobius"/>
    </source>
</evidence>